<dbReference type="RefSeq" id="XP_043182550.1">
    <property type="nucleotide sequence ID" value="XM_043329716.1"/>
</dbReference>
<accession>A0A8H8P1V5</accession>
<dbReference type="Proteomes" id="UP000650533">
    <property type="component" value="Chromosome 8"/>
</dbReference>
<dbReference type="PANTHER" id="PTHR48081">
    <property type="entry name" value="AB HYDROLASE SUPERFAMILY PROTEIN C4A8.06C"/>
    <property type="match status" value="1"/>
</dbReference>
<dbReference type="Pfam" id="PF07859">
    <property type="entry name" value="Abhydrolase_3"/>
    <property type="match status" value="2"/>
</dbReference>
<organism evidence="3 4">
    <name type="scientific">Rhizoctonia solani</name>
    <dbReference type="NCBI Taxonomy" id="456999"/>
    <lineage>
        <taxon>Eukaryota</taxon>
        <taxon>Fungi</taxon>
        <taxon>Dikarya</taxon>
        <taxon>Basidiomycota</taxon>
        <taxon>Agaricomycotina</taxon>
        <taxon>Agaricomycetes</taxon>
        <taxon>Cantharellales</taxon>
        <taxon>Ceratobasidiaceae</taxon>
        <taxon>Rhizoctonia</taxon>
    </lineage>
</organism>
<evidence type="ECO:0000259" key="2">
    <source>
        <dbReference type="Pfam" id="PF07859"/>
    </source>
</evidence>
<feature type="domain" description="Alpha/beta hydrolase fold-3" evidence="2">
    <location>
        <begin position="71"/>
        <end position="275"/>
    </location>
</feature>
<dbReference type="SUPFAM" id="SSF53474">
    <property type="entry name" value="alpha/beta-Hydrolases"/>
    <property type="match status" value="2"/>
</dbReference>
<dbReference type="PANTHER" id="PTHR48081:SF8">
    <property type="entry name" value="ALPHA_BETA HYDROLASE FOLD-3 DOMAIN-CONTAINING PROTEIN-RELATED"/>
    <property type="match status" value="1"/>
</dbReference>
<dbReference type="InterPro" id="IPR029058">
    <property type="entry name" value="AB_hydrolase_fold"/>
</dbReference>
<feature type="domain" description="Alpha/beta hydrolase fold-3" evidence="2">
    <location>
        <begin position="381"/>
        <end position="585"/>
    </location>
</feature>
<evidence type="ECO:0000313" key="3">
    <source>
        <dbReference type="EMBL" id="QRW22313.1"/>
    </source>
</evidence>
<evidence type="ECO:0000256" key="1">
    <source>
        <dbReference type="ARBA" id="ARBA00022801"/>
    </source>
</evidence>
<dbReference type="InterPro" id="IPR050300">
    <property type="entry name" value="GDXG_lipolytic_enzyme"/>
</dbReference>
<dbReference type="Gene3D" id="3.40.50.1820">
    <property type="entry name" value="alpha/beta hydrolase"/>
    <property type="match status" value="2"/>
</dbReference>
<reference evidence="3" key="1">
    <citation type="submission" date="2020-05" db="EMBL/GenBank/DDBJ databases">
        <title>Evolutionary and genomic comparisons of hybrid uninucleate and nonhybrid Rhizoctonia fungi.</title>
        <authorList>
            <person name="Li C."/>
            <person name="Chen X."/>
        </authorList>
    </citation>
    <scope>NUCLEOTIDE SEQUENCE</scope>
    <source>
        <strain evidence="3">AG-1 IA</strain>
    </source>
</reference>
<evidence type="ECO:0000313" key="4">
    <source>
        <dbReference type="Proteomes" id="UP000650533"/>
    </source>
</evidence>
<dbReference type="GO" id="GO:0016787">
    <property type="term" value="F:hydrolase activity"/>
    <property type="evidence" value="ECO:0007669"/>
    <property type="project" value="UniProtKB-KW"/>
</dbReference>
<dbReference type="EMBL" id="CP059665">
    <property type="protein sequence ID" value="QRW22313.1"/>
    <property type="molecule type" value="Genomic_DNA"/>
</dbReference>
<protein>
    <submittedName>
        <fullName evidence="3">Alpha/beta hydrolase family protein</fullName>
    </submittedName>
</protein>
<gene>
    <name evidence="3" type="ORF">RhiXN_09900</name>
</gene>
<name>A0A8H8P1V5_9AGAM</name>
<keyword evidence="1 3" id="KW-0378">Hydrolase</keyword>
<proteinExistence type="predicted"/>
<sequence length="644" mass="71896">MLSLRIKVLLLRCSIRIRSFFISWFGSAPYYTRFSPDRRFTIDSSCSSRKIKVNVFEPPNFDKNEKYPVYLNFHGSAFIVPALGSDSDFCRIVSNRTGAVVFDCDYAKAPEWPFPAAPEDVKDVIDHTLKNEEGYLDIARVVIGGFSAGGTLALTAGASQPKGALKGVVAIYPATDLSIDHTIRPPASISEGNSNPLPPWFLKLGYRSYISSTTDVLDPRLSPVNTDTSSFPERVLLIICEEDPLHDEAIVLVERLRIAGLQVDLKEMPKMVHGWDKEAKERTLAGAARHEAYETLRASCETPTLGMTLLDFLSLRLKVWFVRLMAYSTKSFQTFFETLEHSKFPPQQSFSIPSTTSRRKIWIRVYEPERFDRQKRYPVHLNFHGSGFVIPMLGSDSDFCHLVSKHTGAVVLDCDYAKGPECPFPAAPRDVQDIISYVITNKDGHFDTSRITIGGFSAGGTLALTAGVSQPKNTLKGVVAFYPCVDLSLETATRAPPPVSEGNTNPITPWFNEIVKRSYTPTGTDMTDPRLSPINTPSAVLPEHVFMVVCEEDPLRSDAAEYAKRLKKEGVKVILREIPKAVHAWDKRAKKGTPGWDAKYDSYKAAVEVLRLIYSAQKIIDHSFMVELTCNGPVMYLDSQITWT</sequence>
<dbReference type="InterPro" id="IPR013094">
    <property type="entry name" value="AB_hydrolase_3"/>
</dbReference>
<dbReference type="GeneID" id="67032179"/>
<dbReference type="KEGG" id="rsx:RhiXN_09900"/>
<dbReference type="AlphaFoldDB" id="A0A8H8P1V5"/>